<dbReference type="AlphaFoldDB" id="A0A3S0ZE96"/>
<dbReference type="RefSeq" id="WP_026087711.1">
    <property type="nucleotide sequence ID" value="NZ_AJLN01000120.1"/>
</dbReference>
<evidence type="ECO:0000259" key="1">
    <source>
        <dbReference type="Pfam" id="PF11181"/>
    </source>
</evidence>
<dbReference type="EMBL" id="RSCJ01000029">
    <property type="protein sequence ID" value="RUR74473.1"/>
    <property type="molecule type" value="Genomic_DNA"/>
</dbReference>
<dbReference type="InterPro" id="IPR025889">
    <property type="entry name" value="GSP17M-like_dom"/>
</dbReference>
<dbReference type="STRING" id="211165.GCA_000317285_05453"/>
<sequence>MVVAQNQHQRAVGVFSNRRDAEHALTELRDAGFNMNKVAVIAKDADRTGSIGGVDAQENVGNKADEGAAAGAVTGGILGGLTGLLVGLGTLAIPGVGPILLAGEIATALATTAAGAGIGAAAGGLVGALIGLGIPEERARVYNDRISRGHYLVIVEGTELEIQRAESILRNRGIEEFGIYNAPTVDTTDATRRSDYVNPSTSTVDTTRSVTTNDPKVIIVDRRDETI</sequence>
<protein>
    <recommendedName>
        <fullName evidence="1">General stress protein 17M-like domain-containing protein</fullName>
    </recommendedName>
</protein>
<comment type="caution">
    <text evidence="2">The sequence shown here is derived from an EMBL/GenBank/DDBJ whole genome shotgun (WGS) entry which is preliminary data.</text>
</comment>
<evidence type="ECO:0000313" key="3">
    <source>
        <dbReference type="Proteomes" id="UP000268857"/>
    </source>
</evidence>
<dbReference type="Proteomes" id="UP000268857">
    <property type="component" value="Unassembled WGS sequence"/>
</dbReference>
<dbReference type="Pfam" id="PF11181">
    <property type="entry name" value="YflT"/>
    <property type="match status" value="1"/>
</dbReference>
<keyword evidence="3" id="KW-1185">Reference proteome</keyword>
<name>A0A3S0ZE96_CHLFR</name>
<dbReference type="InterPro" id="IPR052948">
    <property type="entry name" value="Low_temp-induced_all0457"/>
</dbReference>
<gene>
    <name evidence="2" type="ORF">PCC6912_52480</name>
</gene>
<feature type="domain" description="General stress protein 17M-like" evidence="1">
    <location>
        <begin position="12"/>
        <end position="81"/>
    </location>
</feature>
<dbReference type="PANTHER" id="PTHR36109:SF2">
    <property type="entry name" value="MEMBRANE PROTEIN"/>
    <property type="match status" value="1"/>
</dbReference>
<accession>A0A3S0ZE96</accession>
<dbReference type="OrthoDB" id="462701at2"/>
<evidence type="ECO:0000313" key="2">
    <source>
        <dbReference type="EMBL" id="RUR74473.1"/>
    </source>
</evidence>
<reference evidence="2 3" key="1">
    <citation type="journal article" date="2019" name="Genome Biol. Evol.">
        <title>Day and night: Metabolic profiles and evolutionary relationships of six axenic non-marine cyanobacteria.</title>
        <authorList>
            <person name="Will S.E."/>
            <person name="Henke P."/>
            <person name="Boedeker C."/>
            <person name="Huang S."/>
            <person name="Brinkmann H."/>
            <person name="Rohde M."/>
            <person name="Jarek M."/>
            <person name="Friedl T."/>
            <person name="Seufert S."/>
            <person name="Schumacher M."/>
            <person name="Overmann J."/>
            <person name="Neumann-Schaal M."/>
            <person name="Petersen J."/>
        </authorList>
    </citation>
    <scope>NUCLEOTIDE SEQUENCE [LARGE SCALE GENOMIC DNA]</scope>
    <source>
        <strain evidence="2 3">PCC 6912</strain>
    </source>
</reference>
<organism evidence="2 3">
    <name type="scientific">Chlorogloeopsis fritschii PCC 6912</name>
    <dbReference type="NCBI Taxonomy" id="211165"/>
    <lineage>
        <taxon>Bacteria</taxon>
        <taxon>Bacillati</taxon>
        <taxon>Cyanobacteriota</taxon>
        <taxon>Cyanophyceae</taxon>
        <taxon>Nostocales</taxon>
        <taxon>Chlorogloeopsidaceae</taxon>
        <taxon>Chlorogloeopsis</taxon>
    </lineage>
</organism>
<proteinExistence type="predicted"/>
<dbReference type="PANTHER" id="PTHR36109">
    <property type="entry name" value="MEMBRANE PROTEIN-RELATED"/>
    <property type="match status" value="1"/>
</dbReference>